<evidence type="ECO:0000313" key="3">
    <source>
        <dbReference type="Proteomes" id="UP000000844"/>
    </source>
</evidence>
<proteinExistence type="predicted"/>
<evidence type="ECO:0000256" key="1">
    <source>
        <dbReference type="SAM" id="Phobius"/>
    </source>
</evidence>
<dbReference type="KEGG" id="sna:Snas_5629"/>
<dbReference type="HOGENOM" id="CLU_094196_0_0_11"/>
<evidence type="ECO:0008006" key="4">
    <source>
        <dbReference type="Google" id="ProtNLM"/>
    </source>
</evidence>
<accession>D3PX35</accession>
<protein>
    <recommendedName>
        <fullName evidence="4">DUF998 domain-containing protein</fullName>
    </recommendedName>
</protein>
<reference evidence="2 3" key="1">
    <citation type="journal article" date="2009" name="Stand. Genomic Sci.">
        <title>Complete genome sequence of Stackebrandtia nassauensis type strain (LLR-40K-21).</title>
        <authorList>
            <person name="Munk C."/>
            <person name="Lapidus A."/>
            <person name="Copeland A."/>
            <person name="Jando M."/>
            <person name="Mayilraj S."/>
            <person name="Glavina Del Rio T."/>
            <person name="Nolan M."/>
            <person name="Chen F."/>
            <person name="Lucas S."/>
            <person name="Tice H."/>
            <person name="Cheng J.F."/>
            <person name="Han C."/>
            <person name="Detter J.C."/>
            <person name="Bruce D."/>
            <person name="Goodwin L."/>
            <person name="Chain P."/>
            <person name="Pitluck S."/>
            <person name="Goker M."/>
            <person name="Ovchinikova G."/>
            <person name="Pati A."/>
            <person name="Ivanova N."/>
            <person name="Mavromatis K."/>
            <person name="Chen A."/>
            <person name="Palaniappan K."/>
            <person name="Land M."/>
            <person name="Hauser L."/>
            <person name="Chang Y.J."/>
            <person name="Jeffries C.D."/>
            <person name="Bristow J."/>
            <person name="Eisen J.A."/>
            <person name="Markowitz V."/>
            <person name="Hugenholtz P."/>
            <person name="Kyrpides N.C."/>
            <person name="Klenk H.P."/>
        </authorList>
    </citation>
    <scope>NUCLEOTIDE SEQUENCE [LARGE SCALE GENOMIC DNA]</scope>
    <source>
        <strain evidence="3">DSM 44728 / CIP 108903 / NRRL B-16338 / NBRC 102104 / LLR-40K-21</strain>
    </source>
</reference>
<evidence type="ECO:0000313" key="2">
    <source>
        <dbReference type="EMBL" id="ADD45259.1"/>
    </source>
</evidence>
<sequence>MSPSILAMFAVSIVVLAAAWFSRRSRFAAAASLACWIATLCYFIPEAIAIAASRVPYNVFVQPMSALGVAECGTISVAEYPVCSPLHDMVNWAFVLNGLTTAAAAILLHRYWPRSTKTVVATALLVSFGLSNAATGFIPADVNLQWHVIVALPSMLAQIPALILLATTSKDQPALARWTYECVIVTTVATATLLAQPLTGTPFGGAAQRVMYASVWVWGIVAAFVLWRRQLRQPAPA</sequence>
<organism evidence="2 3">
    <name type="scientific">Stackebrandtia nassauensis (strain DSM 44728 / CIP 108903 / NRRL B-16338 / NBRC 102104 / LLR-40K-21)</name>
    <dbReference type="NCBI Taxonomy" id="446470"/>
    <lineage>
        <taxon>Bacteria</taxon>
        <taxon>Bacillati</taxon>
        <taxon>Actinomycetota</taxon>
        <taxon>Actinomycetes</taxon>
        <taxon>Glycomycetales</taxon>
        <taxon>Glycomycetaceae</taxon>
        <taxon>Stackebrandtia</taxon>
    </lineage>
</organism>
<dbReference type="Proteomes" id="UP000000844">
    <property type="component" value="Chromosome"/>
</dbReference>
<keyword evidence="3" id="KW-1185">Reference proteome</keyword>
<dbReference type="EMBL" id="CP001778">
    <property type="protein sequence ID" value="ADD45259.1"/>
    <property type="molecule type" value="Genomic_DNA"/>
</dbReference>
<feature type="transmembrane region" description="Helical" evidence="1">
    <location>
        <begin position="29"/>
        <end position="52"/>
    </location>
</feature>
<dbReference type="Pfam" id="PF06197">
    <property type="entry name" value="DUF998"/>
    <property type="match status" value="1"/>
</dbReference>
<feature type="transmembrane region" description="Helical" evidence="1">
    <location>
        <begin position="6"/>
        <end position="22"/>
    </location>
</feature>
<feature type="transmembrane region" description="Helical" evidence="1">
    <location>
        <begin position="144"/>
        <end position="166"/>
    </location>
</feature>
<feature type="transmembrane region" description="Helical" evidence="1">
    <location>
        <begin position="210"/>
        <end position="227"/>
    </location>
</feature>
<gene>
    <name evidence="2" type="ordered locus">Snas_5629</name>
</gene>
<dbReference type="OrthoDB" id="5191116at2"/>
<dbReference type="STRING" id="446470.Snas_5629"/>
<keyword evidence="1" id="KW-1133">Transmembrane helix</keyword>
<keyword evidence="1" id="KW-0472">Membrane</keyword>
<dbReference type="InterPro" id="IPR009339">
    <property type="entry name" value="DUF998"/>
</dbReference>
<keyword evidence="1" id="KW-0812">Transmembrane</keyword>
<feature type="transmembrane region" description="Helical" evidence="1">
    <location>
        <begin position="120"/>
        <end position="138"/>
    </location>
</feature>
<dbReference type="RefSeq" id="WP_013020830.1">
    <property type="nucleotide sequence ID" value="NC_013947.1"/>
</dbReference>
<dbReference type="eggNOG" id="COG3371">
    <property type="taxonomic scope" value="Bacteria"/>
</dbReference>
<name>D3PX35_STANL</name>
<feature type="transmembrane region" description="Helical" evidence="1">
    <location>
        <begin position="89"/>
        <end position="108"/>
    </location>
</feature>
<dbReference type="AlphaFoldDB" id="D3PX35"/>
<feature type="transmembrane region" description="Helical" evidence="1">
    <location>
        <begin position="178"/>
        <end position="198"/>
    </location>
</feature>